<dbReference type="Gene3D" id="2.10.109.10">
    <property type="entry name" value="Umud Fragment, subunit A"/>
    <property type="match status" value="1"/>
</dbReference>
<comment type="caution">
    <text evidence="1">The sequence shown here is derived from an EMBL/GenBank/DDBJ whole genome shotgun (WGS) entry which is preliminary data.</text>
</comment>
<gene>
    <name evidence="1" type="ORF">DJ019_01875</name>
</gene>
<accession>A0A328BSG6</accession>
<sequence length="230" mass="25683">MRAVDQNAQLAAEIRAWMLRVMEEKGLNPATWAKAAGVARTTIARPVKEGYAFVTSSRTLAKLAQAVGADAPDFRQTAQAKIVPLYLPVRHRVQAGHWIEVDLAEQDFPAPPKGVRPDDDYAEWPQWLELVVGDSVDREIPPGHFAHVVDAIEMGYSPIDGDFVVVERRRDQGRLRERSIKQIAIREGRVELWPRSHNPAWDKPLELSAPGEGVEVELVGLVIGAYRGMR</sequence>
<protein>
    <submittedName>
        <fullName evidence="1">Uncharacterized protein</fullName>
    </submittedName>
</protein>
<evidence type="ECO:0000313" key="1">
    <source>
        <dbReference type="EMBL" id="RAK68784.1"/>
    </source>
</evidence>
<dbReference type="InterPro" id="IPR036286">
    <property type="entry name" value="LexA/Signal_pep-like_sf"/>
</dbReference>
<dbReference type="AlphaFoldDB" id="A0A328BSG6"/>
<dbReference type="EMBL" id="QFYS01000001">
    <property type="protein sequence ID" value="RAK68784.1"/>
    <property type="molecule type" value="Genomic_DNA"/>
</dbReference>
<evidence type="ECO:0000313" key="2">
    <source>
        <dbReference type="Proteomes" id="UP000249524"/>
    </source>
</evidence>
<keyword evidence="2" id="KW-1185">Reference proteome</keyword>
<organism evidence="1 2">
    <name type="scientific">Phenylobacterium kunshanense</name>
    <dbReference type="NCBI Taxonomy" id="1445034"/>
    <lineage>
        <taxon>Bacteria</taxon>
        <taxon>Pseudomonadati</taxon>
        <taxon>Pseudomonadota</taxon>
        <taxon>Alphaproteobacteria</taxon>
        <taxon>Caulobacterales</taxon>
        <taxon>Caulobacteraceae</taxon>
        <taxon>Phenylobacterium</taxon>
    </lineage>
</organism>
<dbReference type="Proteomes" id="UP000249524">
    <property type="component" value="Unassembled WGS sequence"/>
</dbReference>
<reference evidence="1 2" key="1">
    <citation type="submission" date="2018-05" db="EMBL/GenBank/DDBJ databases">
        <authorList>
            <person name="Lanie J.A."/>
            <person name="Ng W.-L."/>
            <person name="Kazmierczak K.M."/>
            <person name="Andrzejewski T.M."/>
            <person name="Davidsen T.M."/>
            <person name="Wayne K.J."/>
            <person name="Tettelin H."/>
            <person name="Glass J.I."/>
            <person name="Rusch D."/>
            <person name="Podicherti R."/>
            <person name="Tsui H.-C.T."/>
            <person name="Winkler M.E."/>
        </authorList>
    </citation>
    <scope>NUCLEOTIDE SEQUENCE [LARGE SCALE GENOMIC DNA]</scope>
    <source>
        <strain evidence="1 2">BUT-10</strain>
    </source>
</reference>
<proteinExistence type="predicted"/>
<dbReference type="SUPFAM" id="SSF51306">
    <property type="entry name" value="LexA/Signal peptidase"/>
    <property type="match status" value="1"/>
</dbReference>
<name>A0A328BSG6_9CAUL</name>